<evidence type="ECO:0008006" key="4">
    <source>
        <dbReference type="Google" id="ProtNLM"/>
    </source>
</evidence>
<name>A0A7N0UU61_KALFE</name>
<sequence length="377" mass="41893">MHDKLRALLTLFILQIMALVSISMGHEVSICLPLMVQLTPLFSHCGLSYLGCITGTDVDKTKGILFEECVEEEYVNEMSCFSLARHGACLVVIWGHISNAVSESAKRDLSDLKNTLRINQEQRWQSIVTLKNIFSCSDLPWELKKQGMDFLLGITESGGASAGSTKEPVDSSHYITSLYGALQSIEILMMSAPDAALRKNAYEAMKRILADITPSHRLDVMKALITSSRASSMTALLINLVREEMHKEQKRVNGEISPGENGTFWSNSGILEIVENVLRPQGGPPSVLEDSDAVLSALNLYRYILLTEHNGKSNRTGVLSETNLRRAYDEWLLPLRTLVTALMADDDVSVEYSCGLNPLELVLYRCIELVEEQLKNP</sequence>
<organism evidence="2 3">
    <name type="scientific">Kalanchoe fedtschenkoi</name>
    <name type="common">Lavender scallops</name>
    <name type="synonym">South American air plant</name>
    <dbReference type="NCBI Taxonomy" id="63787"/>
    <lineage>
        <taxon>Eukaryota</taxon>
        <taxon>Viridiplantae</taxon>
        <taxon>Streptophyta</taxon>
        <taxon>Embryophyta</taxon>
        <taxon>Tracheophyta</taxon>
        <taxon>Spermatophyta</taxon>
        <taxon>Magnoliopsida</taxon>
        <taxon>eudicotyledons</taxon>
        <taxon>Gunneridae</taxon>
        <taxon>Pentapetalae</taxon>
        <taxon>Saxifragales</taxon>
        <taxon>Crassulaceae</taxon>
        <taxon>Kalanchoe</taxon>
    </lineage>
</organism>
<evidence type="ECO:0000313" key="2">
    <source>
        <dbReference type="EnsemblPlants" id="Kaladp0081s0313.1.v1.1"/>
    </source>
</evidence>
<dbReference type="InterPro" id="IPR013877">
    <property type="entry name" value="YAP-bd/ALF4/Glomulin"/>
</dbReference>
<dbReference type="PANTHER" id="PTHR15430:SF1">
    <property type="entry name" value="GLOMULIN"/>
    <property type="match status" value="1"/>
</dbReference>
<dbReference type="Pfam" id="PF08568">
    <property type="entry name" value="Kinetochor_Ybp2"/>
    <property type="match status" value="1"/>
</dbReference>
<dbReference type="InterPro" id="IPR019516">
    <property type="entry name" value="Glomulin/ALF4"/>
</dbReference>
<feature type="signal peptide" evidence="1">
    <location>
        <begin position="1"/>
        <end position="25"/>
    </location>
</feature>
<proteinExistence type="predicted"/>
<dbReference type="GO" id="GO:0055105">
    <property type="term" value="F:ubiquitin-protein transferase inhibitor activity"/>
    <property type="evidence" value="ECO:0007669"/>
    <property type="project" value="TreeGrafter"/>
</dbReference>
<dbReference type="Gramene" id="Kaladp0081s0313.1.v1.1">
    <property type="protein sequence ID" value="Kaladp0081s0313.1.v1.1"/>
    <property type="gene ID" value="Kaladp0081s0313.v1.1"/>
</dbReference>
<dbReference type="EnsemblPlants" id="Kaladp0081s0313.1.v1.1">
    <property type="protein sequence ID" value="Kaladp0081s0313.1.v1.1"/>
    <property type="gene ID" value="Kaladp0081s0313.v1.1"/>
</dbReference>
<accession>A0A7N0UU61</accession>
<evidence type="ECO:0000313" key="3">
    <source>
        <dbReference type="Proteomes" id="UP000594263"/>
    </source>
</evidence>
<evidence type="ECO:0000256" key="1">
    <source>
        <dbReference type="SAM" id="SignalP"/>
    </source>
</evidence>
<keyword evidence="3" id="KW-1185">Reference proteome</keyword>
<protein>
    <recommendedName>
        <fullName evidence="4">Aberrant root formation protein 4</fullName>
    </recommendedName>
</protein>
<dbReference type="PANTHER" id="PTHR15430">
    <property type="entry name" value="GLOMULIN"/>
    <property type="match status" value="1"/>
</dbReference>
<dbReference type="OMA" id="HIDISFW"/>
<reference evidence="2" key="1">
    <citation type="submission" date="2021-01" db="UniProtKB">
        <authorList>
            <consortium name="EnsemblPlants"/>
        </authorList>
    </citation>
    <scope>IDENTIFICATION</scope>
</reference>
<dbReference type="Proteomes" id="UP000594263">
    <property type="component" value="Unplaced"/>
</dbReference>
<keyword evidence="1" id="KW-0732">Signal</keyword>
<dbReference type="GO" id="GO:0005737">
    <property type="term" value="C:cytoplasm"/>
    <property type="evidence" value="ECO:0007669"/>
    <property type="project" value="EnsemblPlants"/>
</dbReference>
<dbReference type="GO" id="GO:1990110">
    <property type="term" value="P:callus formation"/>
    <property type="evidence" value="ECO:0007669"/>
    <property type="project" value="EnsemblPlants"/>
</dbReference>
<feature type="chain" id="PRO_5029759173" description="Aberrant root formation protein 4" evidence="1">
    <location>
        <begin position="26"/>
        <end position="377"/>
    </location>
</feature>
<dbReference type="GO" id="GO:0005634">
    <property type="term" value="C:nucleus"/>
    <property type="evidence" value="ECO:0007669"/>
    <property type="project" value="EnsemblPlants"/>
</dbReference>
<dbReference type="AlphaFoldDB" id="A0A7N0UU61"/>